<dbReference type="EMBL" id="WAAT01000052">
    <property type="protein sequence ID" value="KAB1066496.1"/>
    <property type="molecule type" value="Genomic_DNA"/>
</dbReference>
<dbReference type="InterPro" id="IPR000182">
    <property type="entry name" value="GNAT_dom"/>
</dbReference>
<evidence type="ECO:0000259" key="1">
    <source>
        <dbReference type="Pfam" id="PF13302"/>
    </source>
</evidence>
<dbReference type="GO" id="GO:0016747">
    <property type="term" value="F:acyltransferase activity, transferring groups other than amino-acyl groups"/>
    <property type="evidence" value="ECO:0007669"/>
    <property type="project" value="InterPro"/>
</dbReference>
<evidence type="ECO:0000313" key="3">
    <source>
        <dbReference type="Proteomes" id="UP000441333"/>
    </source>
</evidence>
<feature type="domain" description="N-acetyltransferase" evidence="1">
    <location>
        <begin position="9"/>
        <end position="101"/>
    </location>
</feature>
<keyword evidence="3" id="KW-1185">Reference proteome</keyword>
<reference evidence="2 3" key="1">
    <citation type="submission" date="2019-09" db="EMBL/GenBank/DDBJ databases">
        <authorList>
            <person name="Cao W.R."/>
        </authorList>
    </citation>
    <scope>NUCLEOTIDE SEQUENCE [LARGE SCALE GENOMIC DNA]</scope>
    <source>
        <strain evidence="2 3">B1N29</strain>
    </source>
</reference>
<dbReference type="Pfam" id="PF13302">
    <property type="entry name" value="Acetyltransf_3"/>
    <property type="match status" value="1"/>
</dbReference>
<dbReference type="Proteomes" id="UP000441333">
    <property type="component" value="Unassembled WGS sequence"/>
</dbReference>
<protein>
    <submittedName>
        <fullName evidence="2">GNAT family N-acetyltransferase</fullName>
    </submittedName>
</protein>
<dbReference type="PANTHER" id="PTHR43792">
    <property type="entry name" value="GNAT FAMILY, PUTATIVE (AFU_ORTHOLOGUE AFUA_3G00765)-RELATED-RELATED"/>
    <property type="match status" value="1"/>
</dbReference>
<dbReference type="AlphaFoldDB" id="A0A6N6MAQ1"/>
<evidence type="ECO:0000313" key="2">
    <source>
        <dbReference type="EMBL" id="KAB1066496.1"/>
    </source>
</evidence>
<comment type="caution">
    <text evidence="2">The sequence shown here is derived from an EMBL/GenBank/DDBJ whole genome shotgun (WGS) entry which is preliminary data.</text>
</comment>
<dbReference type="Gene3D" id="3.40.630.30">
    <property type="match status" value="1"/>
</dbReference>
<accession>A0A6N6MAQ1</accession>
<name>A0A6N6MAQ1_9FLAO</name>
<dbReference type="InterPro" id="IPR016181">
    <property type="entry name" value="Acyl_CoA_acyltransferase"/>
</dbReference>
<dbReference type="SUPFAM" id="SSF55729">
    <property type="entry name" value="Acyl-CoA N-acyltransferases (Nat)"/>
    <property type="match status" value="1"/>
</dbReference>
<keyword evidence="2" id="KW-0808">Transferase</keyword>
<proteinExistence type="predicted"/>
<dbReference type="PANTHER" id="PTHR43792:SF1">
    <property type="entry name" value="N-ACETYLTRANSFERASE DOMAIN-CONTAINING PROTEIN"/>
    <property type="match status" value="1"/>
</dbReference>
<organism evidence="2 3">
    <name type="scientific">Pseudotamlana haliotis</name>
    <dbReference type="NCBI Taxonomy" id="2614804"/>
    <lineage>
        <taxon>Bacteria</taxon>
        <taxon>Pseudomonadati</taxon>
        <taxon>Bacteroidota</taxon>
        <taxon>Flavobacteriia</taxon>
        <taxon>Flavobacteriales</taxon>
        <taxon>Flavobacteriaceae</taxon>
        <taxon>Pseudotamlana</taxon>
    </lineage>
</organism>
<dbReference type="InterPro" id="IPR051531">
    <property type="entry name" value="N-acetyltransferase"/>
</dbReference>
<gene>
    <name evidence="2" type="ORF">F6U93_13815</name>
</gene>
<sequence length="102" mass="11944">MQNIIETNRLWIRKITSEDISCLLQIYNNPQNMVCIPNSNCKWTESKLKEKYHKINQDYSNGFGVFLVQLKDNDTVIGEAGLFNSFQNLKQLELGYIVDHKF</sequence>